<dbReference type="InterPro" id="IPR026341">
    <property type="entry name" value="T9SS_type_B"/>
</dbReference>
<dbReference type="Proteomes" id="UP000198510">
    <property type="component" value="Unassembled WGS sequence"/>
</dbReference>
<dbReference type="Pfam" id="PF13585">
    <property type="entry name" value="CHU_C"/>
    <property type="match status" value="1"/>
</dbReference>
<dbReference type="RefSeq" id="WP_176955936.1">
    <property type="nucleotide sequence ID" value="NZ_FNFO01000003.1"/>
</dbReference>
<dbReference type="InterPro" id="IPR025667">
    <property type="entry name" value="SprB_repeat"/>
</dbReference>
<gene>
    <name evidence="2" type="ORF">SAMN05421823_10351</name>
</gene>
<dbReference type="EMBL" id="FNFO01000003">
    <property type="protein sequence ID" value="SDK60772.1"/>
    <property type="molecule type" value="Genomic_DNA"/>
</dbReference>
<reference evidence="2 3" key="1">
    <citation type="submission" date="2016-10" db="EMBL/GenBank/DDBJ databases">
        <authorList>
            <person name="de Groot N.N."/>
        </authorList>
    </citation>
    <scope>NUCLEOTIDE SEQUENCE [LARGE SCALE GENOMIC DNA]</scope>
    <source>
        <strain evidence="2 3">DSM 25186</strain>
    </source>
</reference>
<keyword evidence="1" id="KW-0732">Signal</keyword>
<keyword evidence="3" id="KW-1185">Reference proteome</keyword>
<evidence type="ECO:0000256" key="1">
    <source>
        <dbReference type="SAM" id="SignalP"/>
    </source>
</evidence>
<feature type="chain" id="PRO_5011580698" evidence="1">
    <location>
        <begin position="25"/>
        <end position="5046"/>
    </location>
</feature>
<dbReference type="STRING" id="1075417.SAMN05421823_10351"/>
<organism evidence="2 3">
    <name type="scientific">Catalinimonas alkaloidigena</name>
    <dbReference type="NCBI Taxonomy" id="1075417"/>
    <lineage>
        <taxon>Bacteria</taxon>
        <taxon>Pseudomonadati</taxon>
        <taxon>Bacteroidota</taxon>
        <taxon>Cytophagia</taxon>
        <taxon>Cytophagales</taxon>
        <taxon>Catalimonadaceae</taxon>
        <taxon>Catalinimonas</taxon>
    </lineage>
</organism>
<feature type="signal peptide" evidence="1">
    <location>
        <begin position="1"/>
        <end position="24"/>
    </location>
</feature>
<protein>
    <submittedName>
        <fullName evidence="2">Gliding motility-associated C-terminal domain-containing protein</fullName>
    </submittedName>
</protein>
<evidence type="ECO:0000313" key="2">
    <source>
        <dbReference type="EMBL" id="SDK60772.1"/>
    </source>
</evidence>
<accession>A0A1G9DA56</accession>
<sequence length="5046" mass="510678">MMIRSFYVLSFFALLCSFTWGAQAQSLTIRQPVITTSPSCNGEFDGTIAVEIDTAGGIALPISFAVIRLSPFETPPLTVVADTNSTTYTFQGLPHGTYIVNVSDDNGVDDQTFATILNTSVVGTNLSSKTDVLCKGETSGAITVTGAGGNGAPYSFSIDGGATFVTNGTTSYTFTGLASGTYNIVARDPNDCTDPTPLVVTIAEPTNGVAFNNISRVDNSSCDGDGQIIVSATGGTPSYNYSIDGGPYTNNNTFSGLLAGTYLISIRDANGCSVDSLVSLGGPSLLQASATTTDALCAGDASGSIQVNVTGGTAPFIYSIDNGATFQLPNVFGGLTAGAYTIIVQDNIGCRDTITGLSISEPVVVQLTLDATTNIAGCAGDANGAFTVSATGGAGSYEYALNGGAFGTDATFSGLTAGTYQVVARDANGCTDTLSNIQITEPAAVQLSLVSTTNIAGCAGDASGEIAVSTTGGTGSYEYALNGGAFGTDATFSGLTAGTYQVVARDANGCTDTLANIQITEPAAVQLALDATTNVACAGDASGEIAVSTTGGTGSYEYALNGGAFGTDATFSNLTAGTYQVVARDANGCTDTLSNIQITEPAAVQLSLVSTTNIAGCAGDASGEIAVSTTGGTGSYEYALNGGAFGTSSTFTNLTAGTYQVVARDANGCTDTLSNIQITEPAAVQVALDALQNVTGCTGGSTGEIAVSTTGGTGSYEYALNGGAFGTSSTFTNLTAGTYQVVARDANGCTDTLSNIQITEPAAVQLSLVSTTNIAGCAGDATGEIAVSTTGGTGSYEYALNGGAFGTNATFSNLTAGTYQVVARDANGCTDTLSNIQITEPAAVQLSPLSLTNPTCNGDATGSITVAASGGAGSYEYALNGGAFGTSSTFTNLTAGTYEVVARDANGCTDTLANIPLTEPAAVVLSLANTTDIAGCAGDATGAFTVSATGGNGTYEYALNGGAFGASETFSGLMAGTYQVVARDGNGCTDTLANIQITEPAAVQLTLVNTVDITCNSESTGSFTVATTGGTGSYEYALNGGAFGTDATFSSLTAGTYQVVARDANGCTDTLSNIQITEPAAVQVALDATTNVACAGDASGEIAVSTTGGTGSYEYALNGGAFGTSSTFTNLTAGTYQVVARDANGCTDTLSNVQITEPAAVQLSLVSTTNIAGCAGDATGEIAVSTTGGTGSYEYALNGGAFGTNATFSNLTAGTYQVVARDANGCTDTLANIQITEPAAVQLALVSTTNIAGCAGDATGEITVSVAGGTAAYQYSINGGAFATDSLFTSLTAGTYEVVVRDANGCTDTLSAIQLSEPNAVQVALTGTTPVTGCNGNSDGSITVAATGGVGSYEFSLNGGAFGTDVTFANLTAGTYEVVARDANGCTDTLANIQVDEPIALDLTLVAQTNVAGCTGDATGSFTVAVTGGTAGYQFSLNGGAFGTDSIFTNLPAGSYQVVVQDVNGCTDTLSSIQLTEPAPLALTLVSSQDITTCAGDATGSITVAIAGGTSGYEYALNGGAFGTDSVFTSLTAGTYEVVVRDAAGCTDTLTGVTLTEPAAMTLSLVSSSDVTGCAGDANGSFTVALTGGTAAYQYSINSGAFATDSIFNNLTAGTYEVIARDASGCTDTLSNIQIAEPAAVQLALVSIQNVGGCSGATTGSISVATTGGVGNYEYAFEGGAFGTDSVFSNLSVGSYEVIVRDANGCTDTLSNIQITEPAPLAISLVNATNITGCAGDATGELTVAVTGGTAAYQYSINGGAFDTDSIFTSLTAGTYEVVVRDANGCTDTLANVQITEPVAIQLALVNVQNVSGCAGDASGEISVSATGGTGSYEYSLNGGAYGNNNTFSNLTDGTYEVVVRDASGCADTLSDIIITAPNSVQLAQGDVTHVTGCTGNTNGSFSVMATGGTLPYAYSLNGAAFGTDSVFTNLGAGNYSVTIRDQNGCTDVFSISIEEPDAVTLTFIDKTDFSLCTGVGGDITVSAAGGTGPYDFTLNGISNGTDSTFTNLSAGTYEVIARDTKGCADTLSVTIDEAQPVQLALVSAFDATCAGLANGEIRVEATQGVGNYEYAIAGGVYNTSPILTGLTAGTYDIVVRDGAGCPDTLFGIVIAEPAPLALSLTDVQNTTCGGAPTGSIEVATSGGTAPYFYSINGGSFGNDSVFTDLAAGVYDVVVNDAAGCSDTLAGITIDMPGAFTITDTLLTQPSGCGQADGAIAFVLSDDTNIQVTGDLTALSSTNLSAGTYTATLTDTVTLCSRTVTVVLTDPMFSLTGLQIVTTDVTRCDSPNGAIQISLDDTTQATLSGDLAFFENTGLSAGSYQITLTDKNTTCTWDTTVTLAPVAPFTVVASVSDVSACGTQDGAITLTLSGGSGSFSFAGDLSAATTTALDSGTYQVTITDLNSGCQLDTAFTIQGCTTTPGCTLTASATLTDVTTCSLPDGTITITTSGGTAPLEYALNGSAFGPAASFSNLTAGTYQVIVRDATGCSVTLAGLVLTDPTAPQLTLARRQHLTGCDGTPNGQLVVAVTGGTAPYEYALGNGAFGPDSIFANLPVGTYSIVVRDANGCQAALDTLRLINQDAPTLSLVALNDATGCDGTDGSLHVAAAGGAGDYRFALNNGVFASDSVFTNLAAGTYQVSVRDANGCTTTLADLVIRNQNAPLISLVATSNPTGCAGATDGSITVSTTGGAGSYTYSLNGMATPDSVFTNLTAGSYEVIVTDANGCSDTLQNIVLDTPSAVAIALVDALDPTCNGADNGLIRVSTTGGQGNYQYSLNGGLFTADSVFANLTPGTYTILVRDAAGCQDTLRGITLAEPLALQIALVATQDDSCGVTPSGLIRVSATGGTEPYTYALDGGSFGADSTFTGLTAGTYDVTVRDAQGCTTTLPDITLSTPATFTVDVAKQEPSCSNNDGSITLLVSDTTNKQVSGDLVAFSTSGLAEGTYNAVVTDLINNCRQTVSITLSTPPANFLSDIQIQAPTTCNGTDGVVSFAFNSLDVVVTGDLTSDNTTDLASGSYFVVLLDTVTGCSLDTTVVVPAAPVPFTVNATITATSDCGQADGSIQLSMMGGSGSFSFAGDLTAATTTNLAEGTYRVSITDQVSGCVLDTSFYVTGCVTTCTLIASVDSVPPTGCSNANGSITVNTSGGVAPFRYALNNGVFGTNNVFTDLPTGVYSVTVRDAQGCLVEITDISLMPPSMFTVDVVTQAASCGASDGAIFLEVADTTDMTVSGDLTAFSTTGLPAGAYNVVVTDVSTTCQRSLSITLDATDPAFLTDVQTQAPTTCNGGDGSVTFTVSNTNVVVTGDLTALSNTALTAGSYTVQLTDTLTNCVLDTTVVVPNAPAPFTVVASVSDVSACGTQDGAITLTLSGGSGSFSFAGDLSAATTTALDSGTYQVTITDLSSGCQLDTAFTIQGCTTTPGCTLTASATLTDVTTCSLPDGTITITTSGGTAPLEYALNGSAFGPAASFSNLTAGTYQVIVRDATGCSVTLAGLVLTDPTAPQLTLARRQHLTGCDGTPNGQLVVAVTGGTAPYEYALGNGAFGPDSIFANLPVGTYSIVVRDANGCQAALDTLRLINQDAPTLSLVALNDATGCDGTDGSLHVAAAGGAGDYRFALNNGVFASDSVFTNLAAGTYQVSVRDANGCTTTLADLVIRNQDAPLISLADLRQPNCNGDSAFFAVSSTGGVAPYQYALNGGTFGSDSIFTNLTAGSYEVIVQDANGCVDTLRNVVIDNASPIAMTLVSTTQLTCDGNADGEIVVSVTGGTGAYSFLINGVASSNSTFRNLAAGTYQIVVTDEAGCSTALNNIVLAEPTAIDLTLAESFSSVCGGATGQFSVAVAGGAAPYEYALNGGTFGPDSVFTDLAAGFYNVTVRDQNGCTTTLSDVTIAAPGNFWYELDVQSPTTCDASNGFININIGGTAASNIVVSGDLSSLTNANLPQGVYRVLLTDTTTGCSLVAKATLAAPAAQFLAEVVAKNPSACGNTNGSIRFVVADSSNMQVTGDLTALTTTGLASGTYAVTLFDANTGCQIDTVVTLQDGPAPFTVRATIQPVADCSNPDGSITLNVTGGSGDYLFSGDLTAATTTGLREGNYRVTITDAISGCVTDTTFLIGGCSIPCALSVSADLTPVSGCETANGEINAQATGGTAPYTFTLNTGARNTTGRFTGLSEGTYVLFVRDAAGCTDTLTDINLGNPTAPSLRLVSTQNASSCTGTANDGQITVTTDGGQAPYRYFLNGQAANSNVFRNLTAGTYQVVVVDTLGCSDTLGNIRVGNSGPNFTVTRSINNVTSCGGTDGRITPSINGVGPFSYLWSGVGIQPGKENQLVQSNLPAGTYRLVVTHTASGCTREATFTVLEPTNCGGNGGGCTPTATIVIVSPTACSDINDGTITVTQVGGTGPFGYSIGNAYTSDTVYTGIQPGTYTVAVYDSATGCEYTTQINVVREASFEFQAAVVKQVSCAGGNDGAIAVTALTEGKTMVYAIDNLDPSSFKAVKAGDTITGLNAGRHTLYLRDASNNACIKDTSFQITQPEALVATVAATQLSQCATPTGKAKLNGVAGGTAPYRYYIGSRQVGVSPQNGVFTKLSNGQDTLLAAGDYTLTVVDAKNCATQVAFRIDADGPTINKFLLINPACSGGLNGEIRITEVSGGTGPYRYSLNGGAYQESGVFTGLAAGDYTIRVQDVSGCPRAFDYTLTSPEAITFKTSFTPTSCALNDGTITVTGFTHGVAPYFVIINREDTLMALNQDDEVKFSRLTSGVYTIEVVDQSNRGTGCRATRDVAVSGYEGFTFTHSNTHVNCFGDASGTITIENLRGLGPFSITAKNRQGQVVFQDTTSAGTHPIFGLTAGQYAVTIKQLTECEDQTAITFLDTIQGPAQPIKLHWRAVAPSYNDLPQGRIKIDSITGGSGGPYWIRVDGTAEQRIFANERGVYDTLLIGLLPRNYQILVRDELGCYQEFTATVVADDSFVIPNVFTPNGDGKNDKFYLSNLPVGTAVFIYNRWGKLVYKNGDYDNQWEGEGLLEGTYFYSIRHPTLGLLKGWVQIRR</sequence>
<evidence type="ECO:0000313" key="3">
    <source>
        <dbReference type="Proteomes" id="UP000198510"/>
    </source>
</evidence>
<name>A0A1G9DA56_9BACT</name>
<dbReference type="NCBIfam" id="TIGR04131">
    <property type="entry name" value="Bac_Flav_CTERM"/>
    <property type="match status" value="1"/>
</dbReference>
<proteinExistence type="predicted"/>
<dbReference type="Gene3D" id="2.60.40.740">
    <property type="match status" value="10"/>
</dbReference>
<dbReference type="Pfam" id="PF13573">
    <property type="entry name" value="SprB"/>
    <property type="match status" value="37"/>
</dbReference>